<evidence type="ECO:0000256" key="1">
    <source>
        <dbReference type="ARBA" id="ARBA00004123"/>
    </source>
</evidence>
<dbReference type="PANTHER" id="PTHR19924">
    <property type="entry name" value="UTP15 U3 SMALL NUCLEOLAR RNA-ASSOCIATED PROTEIN 15 FAMILY MEMBER"/>
    <property type="match status" value="1"/>
</dbReference>
<dbReference type="GO" id="GO:0006364">
    <property type="term" value="P:rRNA processing"/>
    <property type="evidence" value="ECO:0007669"/>
    <property type="project" value="UniProtKB-KW"/>
</dbReference>
<dbReference type="GO" id="GO:0005730">
    <property type="term" value="C:nucleolus"/>
    <property type="evidence" value="ECO:0007669"/>
    <property type="project" value="InterPro"/>
</dbReference>
<dbReference type="PANTHER" id="PTHR19924:SF26">
    <property type="entry name" value="U3 SMALL NUCLEOLAR RNA-ASSOCIATED PROTEIN 15 HOMOLOG"/>
    <property type="match status" value="1"/>
</dbReference>
<dbReference type="InterPro" id="IPR011047">
    <property type="entry name" value="Quinoprotein_ADH-like_sf"/>
</dbReference>
<name>A0A915EHS7_9BILA</name>
<evidence type="ECO:0000256" key="5">
    <source>
        <dbReference type="ARBA" id="ARBA00022737"/>
    </source>
</evidence>
<accession>A0A915EHS7</accession>
<keyword evidence="4" id="KW-0853">WD repeat</keyword>
<comment type="function">
    <text evidence="7">Ribosome biogenesis factor. Involved in nucleolar processing of pre-18S ribosomal RNA. Required for optimal pre-ribosomal RNA transcription by RNA polymerase I. Part of the small subunit (SSU) processome, first precursor of the small eukaryotic ribosomal subunit. During the assembly of the SSU processome in the nucleolus, many ribosome biogenesis factors, an RNA chaperone and ribosomal proteins associate with the nascent pre-rRNA and work in concert to generate RNA folding, modifications, rearrangements and cleavage as well as targeted degradation of pre-ribosomal RNA by the RNA exosome.</text>
</comment>
<dbReference type="WBParaSite" id="jg6040">
    <property type="protein sequence ID" value="jg6040"/>
    <property type="gene ID" value="jg6040"/>
</dbReference>
<dbReference type="InterPro" id="IPR018983">
    <property type="entry name" value="U3_snoRNA-assocProt_15_C"/>
</dbReference>
<sequence length="331" mass="37268">MTTQLKFGYACKPSQHPTSSSHGARAPVEKILVFPNDTIVVSAGGNKIKLWDMSAGGKLLHSIESHYKTITSMCFASKKTCLLTGGLDLVESSSSYLTLSMSENDQYMVYGMSNLLSIHERRPEEEVLNGVPTVDGPYCETPLFQRERGVEEAVAVDLTARQLDKMNLGALDHLLRLKRYRELVSTMMAKELPNTHPEMVVSAFQQLRIRQKLHLALSGHSEEELLPLINFLRLNLFKSTFFDVLYEVVNVFFTIYAEESISIRVVQSFKALQNEIAHEIQLQKQICKVLGTLNLFSKATTSRQITSNLPQVVDFSKVKLVPEVVWSLKKT</sequence>
<dbReference type="SUPFAM" id="SSF50998">
    <property type="entry name" value="Quinoprotein alcohol dehydrogenase-like"/>
    <property type="match status" value="1"/>
</dbReference>
<dbReference type="GO" id="GO:0045943">
    <property type="term" value="P:positive regulation of transcription by RNA polymerase I"/>
    <property type="evidence" value="ECO:0007669"/>
    <property type="project" value="TreeGrafter"/>
</dbReference>
<dbReference type="Gene3D" id="2.130.10.10">
    <property type="entry name" value="YVTN repeat-like/Quinoprotein amine dehydrogenase"/>
    <property type="match status" value="1"/>
</dbReference>
<evidence type="ECO:0000256" key="7">
    <source>
        <dbReference type="ARBA" id="ARBA00045437"/>
    </source>
</evidence>
<keyword evidence="9" id="KW-1185">Reference proteome</keyword>
<evidence type="ECO:0000256" key="4">
    <source>
        <dbReference type="ARBA" id="ARBA00022574"/>
    </source>
</evidence>
<dbReference type="InterPro" id="IPR015943">
    <property type="entry name" value="WD40/YVTN_repeat-like_dom_sf"/>
</dbReference>
<comment type="subcellular location">
    <subcellularLocation>
        <location evidence="1">Nucleus</location>
    </subcellularLocation>
</comment>
<dbReference type="Pfam" id="PF09384">
    <property type="entry name" value="UTP15_C"/>
    <property type="match status" value="1"/>
</dbReference>
<keyword evidence="3" id="KW-0698">rRNA processing</keyword>
<reference evidence="10" key="1">
    <citation type="submission" date="2022-11" db="UniProtKB">
        <authorList>
            <consortium name="WormBaseParasite"/>
        </authorList>
    </citation>
    <scope>IDENTIFICATION</scope>
</reference>
<dbReference type="SMART" id="SM00320">
    <property type="entry name" value="WD40"/>
    <property type="match status" value="2"/>
</dbReference>
<keyword evidence="6" id="KW-0539">Nucleus</keyword>
<dbReference type="Proteomes" id="UP000887574">
    <property type="component" value="Unplaced"/>
</dbReference>
<keyword evidence="5" id="KW-0677">Repeat</keyword>
<dbReference type="Pfam" id="PF00400">
    <property type="entry name" value="WD40"/>
    <property type="match status" value="1"/>
</dbReference>
<evidence type="ECO:0000259" key="8">
    <source>
        <dbReference type="Pfam" id="PF09384"/>
    </source>
</evidence>
<organism evidence="9 10">
    <name type="scientific">Ditylenchus dipsaci</name>
    <dbReference type="NCBI Taxonomy" id="166011"/>
    <lineage>
        <taxon>Eukaryota</taxon>
        <taxon>Metazoa</taxon>
        <taxon>Ecdysozoa</taxon>
        <taxon>Nematoda</taxon>
        <taxon>Chromadorea</taxon>
        <taxon>Rhabditida</taxon>
        <taxon>Tylenchina</taxon>
        <taxon>Tylenchomorpha</taxon>
        <taxon>Sphaerularioidea</taxon>
        <taxon>Anguinidae</taxon>
        <taxon>Anguininae</taxon>
        <taxon>Ditylenchus</taxon>
    </lineage>
</organism>
<dbReference type="InterPro" id="IPR001680">
    <property type="entry name" value="WD40_rpt"/>
</dbReference>
<dbReference type="AlphaFoldDB" id="A0A915EHS7"/>
<evidence type="ECO:0000256" key="6">
    <source>
        <dbReference type="ARBA" id="ARBA00023242"/>
    </source>
</evidence>
<evidence type="ECO:0000256" key="2">
    <source>
        <dbReference type="ARBA" id="ARBA00018260"/>
    </source>
</evidence>
<evidence type="ECO:0000313" key="9">
    <source>
        <dbReference type="Proteomes" id="UP000887574"/>
    </source>
</evidence>
<feature type="domain" description="U3 small nucleolar RNA-associated protein 15 C-terminal" evidence="8">
    <location>
        <begin position="156"/>
        <end position="295"/>
    </location>
</feature>
<protein>
    <recommendedName>
        <fullName evidence="2">U3 small nucleolar RNA-associated protein 15 homolog</fullName>
    </recommendedName>
</protein>
<proteinExistence type="predicted"/>
<evidence type="ECO:0000256" key="3">
    <source>
        <dbReference type="ARBA" id="ARBA00022552"/>
    </source>
</evidence>
<evidence type="ECO:0000313" key="10">
    <source>
        <dbReference type="WBParaSite" id="jg6040"/>
    </source>
</evidence>